<protein>
    <recommendedName>
        <fullName evidence="3">Transposase IS4-like domain-containing protein</fullName>
    </recommendedName>
</protein>
<sequence length="51" mass="5728">MVEEKSNEITVIPDLVDKLQIKGQVIAIDVMGTQKEIAEKIRSKRADYVLA</sequence>
<dbReference type="PANTHER" id="PTHR30298">
    <property type="entry name" value="H REPEAT-ASSOCIATED PREDICTED TRANSPOSASE"/>
    <property type="match status" value="1"/>
</dbReference>
<dbReference type="HOGENOM" id="CLU_145747_2_0_9"/>
<dbReference type="RefSeq" id="WP_005950632.1">
    <property type="nucleotide sequence ID" value="NZ_CP136423.1"/>
</dbReference>
<dbReference type="PANTHER" id="PTHR30298:SF0">
    <property type="entry name" value="PROTEIN YBFL-RELATED"/>
    <property type="match status" value="1"/>
</dbReference>
<organism evidence="1 2">
    <name type="scientific">Blautia hydrogenotrophica (strain DSM 10507 / JCM 14656 / S5a33)</name>
    <name type="common">Ruminococcus hydrogenotrophicus</name>
    <dbReference type="NCBI Taxonomy" id="476272"/>
    <lineage>
        <taxon>Bacteria</taxon>
        <taxon>Bacillati</taxon>
        <taxon>Bacillota</taxon>
        <taxon>Clostridia</taxon>
        <taxon>Lachnospirales</taxon>
        <taxon>Lachnospiraceae</taxon>
        <taxon>Blautia</taxon>
    </lineage>
</organism>
<proteinExistence type="predicted"/>
<dbReference type="eggNOG" id="COG5433">
    <property type="taxonomic scope" value="Bacteria"/>
</dbReference>
<dbReference type="EMBL" id="ACBZ01000158">
    <property type="protein sequence ID" value="EEG48260.1"/>
    <property type="molecule type" value="Genomic_DNA"/>
</dbReference>
<comment type="caution">
    <text evidence="1">The sequence shown here is derived from an EMBL/GenBank/DDBJ whole genome shotgun (WGS) entry which is preliminary data.</text>
</comment>
<dbReference type="AlphaFoldDB" id="C0CPU0"/>
<dbReference type="GeneID" id="86822544"/>
<name>C0CPU0_BLAHS</name>
<keyword evidence="2" id="KW-1185">Reference proteome</keyword>
<gene>
    <name evidence="1" type="ORF">RUMHYD_02891</name>
</gene>
<reference evidence="1 2" key="1">
    <citation type="submission" date="2009-01" db="EMBL/GenBank/DDBJ databases">
        <authorList>
            <person name="Fulton L."/>
            <person name="Clifton S."/>
            <person name="Fulton B."/>
            <person name="Xu J."/>
            <person name="Minx P."/>
            <person name="Pepin K.H."/>
            <person name="Johnson M."/>
            <person name="Bhonagiri V."/>
            <person name="Nash W.E."/>
            <person name="Mardis E.R."/>
            <person name="Wilson R.K."/>
        </authorList>
    </citation>
    <scope>NUCLEOTIDE SEQUENCE [LARGE SCALE GENOMIC DNA]</scope>
    <source>
        <strain evidence="2">DSM 10507 / JCM 14656 / S5a33</strain>
    </source>
</reference>
<accession>C0CPU0</accession>
<reference evidence="1 2" key="2">
    <citation type="submission" date="2009-02" db="EMBL/GenBank/DDBJ databases">
        <title>Draft genome sequence of Blautia hydrogenotrophica DSM 10507 (Ruminococcus hydrogenotrophicus DSM 10507).</title>
        <authorList>
            <person name="Sudarsanam P."/>
            <person name="Ley R."/>
            <person name="Guruge J."/>
            <person name="Turnbaugh P.J."/>
            <person name="Mahowald M."/>
            <person name="Liep D."/>
            <person name="Gordon J."/>
        </authorList>
    </citation>
    <scope>NUCLEOTIDE SEQUENCE [LARGE SCALE GENOMIC DNA]</scope>
    <source>
        <strain evidence="2">DSM 10507 / JCM 14656 / S5a33</strain>
    </source>
</reference>
<dbReference type="InterPro" id="IPR051698">
    <property type="entry name" value="Transposase_11-like"/>
</dbReference>
<evidence type="ECO:0000313" key="1">
    <source>
        <dbReference type="EMBL" id="EEG48260.1"/>
    </source>
</evidence>
<evidence type="ECO:0000313" key="2">
    <source>
        <dbReference type="Proteomes" id="UP000003100"/>
    </source>
</evidence>
<evidence type="ECO:0008006" key="3">
    <source>
        <dbReference type="Google" id="ProtNLM"/>
    </source>
</evidence>
<dbReference type="Proteomes" id="UP000003100">
    <property type="component" value="Unassembled WGS sequence"/>
</dbReference>
<dbReference type="PATRIC" id="fig|476272.21.peg.1023"/>